<gene>
    <name evidence="3" type="ORF">DEW08_03060</name>
</gene>
<dbReference type="OrthoDB" id="8428274at2"/>
<dbReference type="SUPFAM" id="SSF54665">
    <property type="entry name" value="CO dehydrogenase molybdoprotein N-domain-like"/>
    <property type="match status" value="1"/>
</dbReference>
<dbReference type="Pfam" id="PF02738">
    <property type="entry name" value="MoCoBD_1"/>
    <property type="match status" value="1"/>
</dbReference>
<dbReference type="GO" id="GO:0005506">
    <property type="term" value="F:iron ion binding"/>
    <property type="evidence" value="ECO:0007669"/>
    <property type="project" value="InterPro"/>
</dbReference>
<dbReference type="InterPro" id="IPR036856">
    <property type="entry name" value="Ald_Oxase/Xan_DH_a/b_sf"/>
</dbReference>
<sequence>MIAKPSIPDLLREPGARIGRPVSRVDGRLKVTGAARYAAEHDASDLAHGYIVSSAIARGRITRIDTRAALALPGVLQVFTHENRPSLAWFDRKWKDQDAPKGSPLRPLYDAEIQHALQPVALVVAESFELARHAARLVEIEYEEATHQTDLHAVRDQGFTPGKDKGGFQPPPKPRGDADRALAEAEVAVDVSFTQATEYHNPMEMHGSTVVHHPDGTLTVYDKTQGALNTQTYVCNVFGLSQAQVRVLSPFVGGAFGSGLRPQHQLFMAVLAATQLKRSVRVELSRPQMFSFGHRPETIQRVALGARRDGTLTALIHEAVQESSRYENYVEIVVNWSGQQYRCDNVRLDYKLARLDVHTPLDQRAPGAATGVPALEIAMDELACALDMDPVELRLKNYTDVDPNTGNPFSSKELRACFRQGAERFGWAKRTPQPRSMRDGRYLVGWGMAAGVWDAMQGQATARATLGIDGRLTVSSATADIGTGTYTVMTQIAADVLGLAMEDVTFLLGDSSLPMAPIEGGSWTVSSVGSAVKAACDRVRDRLVGLARKSNEGPLAGLPAEEVTMADGHLVARSDPARRVPVTEVMRAADLLTIEEEARSVPYYLARSRHAFGTHSAVFAEVRVDPELGTMQVTRVVSAVAAGRIINPKTARSQIMGAVVWGLGMAMQEEALIDHRLGRVMNHDLAEYHVPVAADIHDIDVIFVEEQDEMVNPLGAKGVGEIGIVGVPAAIANALYHATGVRVRDLPITVDKILAGLRAER</sequence>
<dbReference type="InterPro" id="IPR000674">
    <property type="entry name" value="Ald_Oxase/Xan_DH_a/b"/>
</dbReference>
<evidence type="ECO:0000313" key="3">
    <source>
        <dbReference type="EMBL" id="AWK85291.1"/>
    </source>
</evidence>
<dbReference type="Gene3D" id="3.90.1170.50">
    <property type="entry name" value="Aldehyde oxidase/xanthine dehydrogenase, a/b hammerhead"/>
    <property type="match status" value="1"/>
</dbReference>
<name>A0A2S2CLD8_9PROT</name>
<dbReference type="InterPro" id="IPR008274">
    <property type="entry name" value="AldOxase/xan_DH_MoCoBD1"/>
</dbReference>
<dbReference type="InterPro" id="IPR037165">
    <property type="entry name" value="AldOxase/xan_DH_Mopterin-bd_sf"/>
</dbReference>
<dbReference type="SUPFAM" id="SSF56003">
    <property type="entry name" value="Molybdenum cofactor-binding domain"/>
    <property type="match status" value="1"/>
</dbReference>
<protein>
    <submittedName>
        <fullName evidence="3">Aldehyde oxidase</fullName>
    </submittedName>
</protein>
<evidence type="ECO:0000313" key="4">
    <source>
        <dbReference type="Proteomes" id="UP000245629"/>
    </source>
</evidence>
<evidence type="ECO:0000259" key="2">
    <source>
        <dbReference type="SMART" id="SM01008"/>
    </source>
</evidence>
<feature type="domain" description="Aldehyde oxidase/xanthine dehydrogenase a/b hammerhead" evidence="2">
    <location>
        <begin position="32"/>
        <end position="146"/>
    </location>
</feature>
<dbReference type="EMBL" id="CP029352">
    <property type="protein sequence ID" value="AWK85291.1"/>
    <property type="molecule type" value="Genomic_DNA"/>
</dbReference>
<dbReference type="KEGG" id="azz:DEW08_03060"/>
<dbReference type="InterPro" id="IPR046867">
    <property type="entry name" value="AldOxase/xan_DH_MoCoBD2"/>
</dbReference>
<keyword evidence="4" id="KW-1185">Reference proteome</keyword>
<feature type="region of interest" description="Disordered" evidence="1">
    <location>
        <begin position="151"/>
        <end position="178"/>
    </location>
</feature>
<dbReference type="AlphaFoldDB" id="A0A2S2CLD8"/>
<dbReference type="SMART" id="SM01008">
    <property type="entry name" value="Ald_Xan_dh_C"/>
    <property type="match status" value="1"/>
</dbReference>
<accession>A0A2S2CLD8</accession>
<dbReference type="Pfam" id="PF20256">
    <property type="entry name" value="MoCoBD_2"/>
    <property type="match status" value="1"/>
</dbReference>
<dbReference type="PANTHER" id="PTHR11908:SF153">
    <property type="entry name" value="DEHYDROGENASE"/>
    <property type="match status" value="1"/>
</dbReference>
<evidence type="ECO:0000256" key="1">
    <source>
        <dbReference type="SAM" id="MobiDB-lite"/>
    </source>
</evidence>
<organism evidence="3 4">
    <name type="scientific">Azospirillum thermophilum</name>
    <dbReference type="NCBI Taxonomy" id="2202148"/>
    <lineage>
        <taxon>Bacteria</taxon>
        <taxon>Pseudomonadati</taxon>
        <taxon>Pseudomonadota</taxon>
        <taxon>Alphaproteobacteria</taxon>
        <taxon>Rhodospirillales</taxon>
        <taxon>Azospirillaceae</taxon>
        <taxon>Azospirillum</taxon>
    </lineage>
</organism>
<dbReference type="InterPro" id="IPR016208">
    <property type="entry name" value="Ald_Oxase/xanthine_DH-like"/>
</dbReference>
<proteinExistence type="predicted"/>
<dbReference type="GO" id="GO:0016491">
    <property type="term" value="F:oxidoreductase activity"/>
    <property type="evidence" value="ECO:0007669"/>
    <property type="project" value="InterPro"/>
</dbReference>
<dbReference type="PANTHER" id="PTHR11908">
    <property type="entry name" value="XANTHINE DEHYDROGENASE"/>
    <property type="match status" value="1"/>
</dbReference>
<dbReference type="Proteomes" id="UP000245629">
    <property type="component" value="Chromosome 1"/>
</dbReference>
<dbReference type="Pfam" id="PF01315">
    <property type="entry name" value="Ald_Xan_dh_C"/>
    <property type="match status" value="1"/>
</dbReference>
<reference evidence="4" key="1">
    <citation type="submission" date="2018-05" db="EMBL/GenBank/DDBJ databases">
        <title>Azospirillum thermophila sp. nov., a novel isolated from hot spring.</title>
        <authorList>
            <person name="Zhao Z."/>
        </authorList>
    </citation>
    <scope>NUCLEOTIDE SEQUENCE [LARGE SCALE GENOMIC DNA]</scope>
    <source>
        <strain evidence="4">CFH 70021</strain>
    </source>
</reference>
<dbReference type="Gene3D" id="3.30.365.10">
    <property type="entry name" value="Aldehyde oxidase/xanthine dehydrogenase, molybdopterin binding domain"/>
    <property type="match status" value="4"/>
</dbReference>
<dbReference type="RefSeq" id="WP_109324366.1">
    <property type="nucleotide sequence ID" value="NZ_CP029352.1"/>
</dbReference>